<dbReference type="SMART" id="SM00382">
    <property type="entry name" value="AAA"/>
    <property type="match status" value="1"/>
</dbReference>
<evidence type="ECO:0000313" key="4">
    <source>
        <dbReference type="Proteomes" id="UP000271868"/>
    </source>
</evidence>
<dbReference type="InterPro" id="IPR003593">
    <property type="entry name" value="AAA+_ATPase"/>
</dbReference>
<evidence type="ECO:0000256" key="1">
    <source>
        <dbReference type="SAM" id="MobiDB-lite"/>
    </source>
</evidence>
<name>A0AAX1WYM1_9BURK</name>
<sequence length="585" mass="61566">MGATGEGAMLAAMYAPFFGLEHPPFSIAPDPRYLFMSERHREALAHLLYGLDAGGGFVLLTGEIGTGKTTVCRCFLEQIPPQCNVAYIFNPKLTVPELLRSICDEFGVAHRPAIPGAETVKDCLDPLNDFLLQQHAAGRNNVLIIDEAQNLAPDVLEQLRLLTNLETSERKLLQIILIGQPELRAMVAAPELEQLAQRVIARYHLDALSADETRQYIAHRMAVAGLQGPLPFQQRALARVHALTGGVPRRINLLCDRALLGAYGAGVREVTDAMVRRAAREVFDAPATARPGTAGRWLAAGTGGLVGAAALGGLAWALGWWPLADGGAGSTQAQAQTQTQRPTIAASAAAVPASSPASAASAPDAPAPPAPPPTLAQFLAIQPVAQAPAAWQALARQWQASVPDGAADPCTALASEGLRCYRSRRASLNLLRQLDRPVLLMLRPAEGDAQGEALAPEVAVLLRRLDDGTATLEGVQGQTLQVRVTELAPLWRGEVATLWKAPAELADSGDVTATAAGAAWLDQQLAAAGAGTAAARTATPAARRARIHQFQLGQGLTPDGRAGPLTLMLLNRAAGVPEPRLLSGA</sequence>
<feature type="compositionally biased region" description="Pro residues" evidence="1">
    <location>
        <begin position="365"/>
        <end position="374"/>
    </location>
</feature>
<dbReference type="InterPro" id="IPR036365">
    <property type="entry name" value="PGBD-like_sf"/>
</dbReference>
<gene>
    <name evidence="3" type="ORF">EDC60_0194</name>
</gene>
<reference evidence="3 4" key="1">
    <citation type="submission" date="2018-11" db="EMBL/GenBank/DDBJ databases">
        <title>Genomic Encyclopedia of Type Strains, Phase IV (KMG-IV): sequencing the most valuable type-strain genomes for metagenomic binning, comparative biology and taxonomic classification.</title>
        <authorList>
            <person name="Goeker M."/>
        </authorList>
    </citation>
    <scope>NUCLEOTIDE SEQUENCE [LARGE SCALE GENOMIC DNA]</scope>
    <source>
        <strain evidence="3 4">DSM 15985</strain>
    </source>
</reference>
<dbReference type="Proteomes" id="UP000271868">
    <property type="component" value="Unassembled WGS sequence"/>
</dbReference>
<comment type="caution">
    <text evidence="3">The sequence shown here is derived from an EMBL/GenBank/DDBJ whole genome shotgun (WGS) entry which is preliminary data.</text>
</comment>
<feature type="region of interest" description="Disordered" evidence="1">
    <location>
        <begin position="355"/>
        <end position="374"/>
    </location>
</feature>
<dbReference type="PANTHER" id="PTHR35894">
    <property type="entry name" value="GENERAL SECRETION PATHWAY PROTEIN A-RELATED"/>
    <property type="match status" value="1"/>
</dbReference>
<dbReference type="AlphaFoldDB" id="A0AAX1WYM1"/>
<dbReference type="Pfam" id="PF13401">
    <property type="entry name" value="AAA_22"/>
    <property type="match status" value="1"/>
</dbReference>
<dbReference type="InterPro" id="IPR049945">
    <property type="entry name" value="AAA_22"/>
</dbReference>
<dbReference type="SUPFAM" id="SSF52540">
    <property type="entry name" value="P-loop containing nucleoside triphosphate hydrolases"/>
    <property type="match status" value="1"/>
</dbReference>
<feature type="compositionally biased region" description="Low complexity" evidence="1">
    <location>
        <begin position="355"/>
        <end position="364"/>
    </location>
</feature>
<accession>A0AAX1WYM1</accession>
<dbReference type="EMBL" id="RJVL01000001">
    <property type="protein sequence ID" value="ROR50442.1"/>
    <property type="molecule type" value="Genomic_DNA"/>
</dbReference>
<protein>
    <submittedName>
        <fullName evidence="3">General secretion pathway protein A</fullName>
    </submittedName>
</protein>
<dbReference type="SUPFAM" id="SSF47090">
    <property type="entry name" value="PGBD-like"/>
    <property type="match status" value="1"/>
</dbReference>
<evidence type="ECO:0000313" key="3">
    <source>
        <dbReference type="EMBL" id="ROR50442.1"/>
    </source>
</evidence>
<proteinExistence type="predicted"/>
<evidence type="ECO:0000259" key="2">
    <source>
        <dbReference type="SMART" id="SM00382"/>
    </source>
</evidence>
<organism evidence="3 4">
    <name type="scientific">Diaphorobacter nitroreducens</name>
    <dbReference type="NCBI Taxonomy" id="164759"/>
    <lineage>
        <taxon>Bacteria</taxon>
        <taxon>Pseudomonadati</taxon>
        <taxon>Pseudomonadota</taxon>
        <taxon>Betaproteobacteria</taxon>
        <taxon>Burkholderiales</taxon>
        <taxon>Comamonadaceae</taxon>
        <taxon>Diaphorobacter</taxon>
    </lineage>
</organism>
<dbReference type="Gene3D" id="3.90.70.10">
    <property type="entry name" value="Cysteine proteinases"/>
    <property type="match status" value="1"/>
</dbReference>
<dbReference type="Gene3D" id="3.40.50.300">
    <property type="entry name" value="P-loop containing nucleotide triphosphate hydrolases"/>
    <property type="match status" value="1"/>
</dbReference>
<keyword evidence="4" id="KW-1185">Reference proteome</keyword>
<dbReference type="InterPro" id="IPR027417">
    <property type="entry name" value="P-loop_NTPase"/>
</dbReference>
<dbReference type="GO" id="GO:0016887">
    <property type="term" value="F:ATP hydrolysis activity"/>
    <property type="evidence" value="ECO:0007669"/>
    <property type="project" value="InterPro"/>
</dbReference>
<dbReference type="InterPro" id="IPR052026">
    <property type="entry name" value="ExeA_AAA_ATPase_DNA-bind"/>
</dbReference>
<dbReference type="PANTHER" id="PTHR35894:SF1">
    <property type="entry name" value="PHOSPHORIBULOKINASE _ URIDINE KINASE FAMILY"/>
    <property type="match status" value="1"/>
</dbReference>
<feature type="region of interest" description="Disordered" evidence="1">
    <location>
        <begin position="327"/>
        <end position="350"/>
    </location>
</feature>
<feature type="domain" description="AAA+ ATPase" evidence="2">
    <location>
        <begin position="54"/>
        <end position="202"/>
    </location>
</feature>